<proteinExistence type="predicted"/>
<protein>
    <submittedName>
        <fullName evidence="1">Uncharacterized protein</fullName>
    </submittedName>
</protein>
<dbReference type="EMBL" id="KB445550">
    <property type="protein sequence ID" value="EMD00835.1"/>
    <property type="molecule type" value="Genomic_DNA"/>
</dbReference>
<keyword evidence="2" id="KW-1185">Reference proteome</keyword>
<dbReference type="KEGG" id="bcom:BAUCODRAFT_186315"/>
<evidence type="ECO:0000313" key="2">
    <source>
        <dbReference type="Proteomes" id="UP000011761"/>
    </source>
</evidence>
<organism evidence="1 2">
    <name type="scientific">Baudoinia panamericana (strain UAMH 10762)</name>
    <name type="common">Angels' share fungus</name>
    <name type="synonym">Baudoinia compniacensis (strain UAMH 10762)</name>
    <dbReference type="NCBI Taxonomy" id="717646"/>
    <lineage>
        <taxon>Eukaryota</taxon>
        <taxon>Fungi</taxon>
        <taxon>Dikarya</taxon>
        <taxon>Ascomycota</taxon>
        <taxon>Pezizomycotina</taxon>
        <taxon>Dothideomycetes</taxon>
        <taxon>Dothideomycetidae</taxon>
        <taxon>Mycosphaerellales</taxon>
        <taxon>Teratosphaeriaceae</taxon>
        <taxon>Baudoinia</taxon>
    </lineage>
</organism>
<accession>M2NMS1</accession>
<reference evidence="1 2" key="1">
    <citation type="journal article" date="2012" name="PLoS Pathog.">
        <title>Diverse lifestyles and strategies of plant pathogenesis encoded in the genomes of eighteen Dothideomycetes fungi.</title>
        <authorList>
            <person name="Ohm R.A."/>
            <person name="Feau N."/>
            <person name="Henrissat B."/>
            <person name="Schoch C.L."/>
            <person name="Horwitz B.A."/>
            <person name="Barry K.W."/>
            <person name="Condon B.J."/>
            <person name="Copeland A.C."/>
            <person name="Dhillon B."/>
            <person name="Glaser F."/>
            <person name="Hesse C.N."/>
            <person name="Kosti I."/>
            <person name="LaButti K."/>
            <person name="Lindquist E.A."/>
            <person name="Lucas S."/>
            <person name="Salamov A.A."/>
            <person name="Bradshaw R.E."/>
            <person name="Ciuffetti L."/>
            <person name="Hamelin R.C."/>
            <person name="Kema G.H.J."/>
            <person name="Lawrence C."/>
            <person name="Scott J.A."/>
            <person name="Spatafora J.W."/>
            <person name="Turgeon B.G."/>
            <person name="de Wit P.J.G.M."/>
            <person name="Zhong S."/>
            <person name="Goodwin S.B."/>
            <person name="Grigoriev I.V."/>
        </authorList>
    </citation>
    <scope>NUCLEOTIDE SEQUENCE [LARGE SCALE GENOMIC DNA]</scope>
    <source>
        <strain evidence="1 2">UAMH 10762</strain>
    </source>
</reference>
<dbReference type="Proteomes" id="UP000011761">
    <property type="component" value="Unassembled WGS sequence"/>
</dbReference>
<dbReference type="HOGENOM" id="CLU_1069528_0_0_1"/>
<dbReference type="AlphaFoldDB" id="M2NMS1"/>
<gene>
    <name evidence="1" type="ORF">BAUCODRAFT_186315</name>
</gene>
<dbReference type="RefSeq" id="XP_007672019.1">
    <property type="nucleotide sequence ID" value="XM_007673829.1"/>
</dbReference>
<dbReference type="GeneID" id="19109534"/>
<evidence type="ECO:0000313" key="1">
    <source>
        <dbReference type="EMBL" id="EMD00835.1"/>
    </source>
</evidence>
<name>M2NMS1_BAUPA</name>
<sequence length="260" mass="29836">MAGYDFGDPWNYRVFNRRMQDWEEWYANQGFEGQPDAYTPEPGGMDLMVPSGIFPYEDGHVDRYHPFGLADMRGSGGSEPEDSWSGPTDWRYQPDPWGGYGLEANAEMARYGQGRIEPLETDAEEEAWKSEPFFPPNLEQTYWGRRDQPGIDRFHPYFPGWAPPEGPQRPNGWHMPVGGEYGILANDELAVEGNVDSRHMRDGYGRLPHGFYLDDEDYYIGRLRGARRVERHEMANPWGWHPIVRDDYEDRHSGPGGGGA</sequence>